<dbReference type="STRING" id="908615.SAMN05421540_1071"/>
<proteinExistence type="predicted"/>
<organism evidence="2 3">
    <name type="scientific">Psychroflexus halocasei</name>
    <dbReference type="NCBI Taxonomy" id="908615"/>
    <lineage>
        <taxon>Bacteria</taxon>
        <taxon>Pseudomonadati</taxon>
        <taxon>Bacteroidota</taxon>
        <taxon>Flavobacteriia</taxon>
        <taxon>Flavobacteriales</taxon>
        <taxon>Flavobacteriaceae</taxon>
        <taxon>Psychroflexus</taxon>
    </lineage>
</organism>
<protein>
    <submittedName>
        <fullName evidence="2">Uncharacterized protein</fullName>
    </submittedName>
</protein>
<name>A0A1H4C0T0_9FLAO</name>
<evidence type="ECO:0000313" key="3">
    <source>
        <dbReference type="Proteomes" id="UP000198820"/>
    </source>
</evidence>
<keyword evidence="1" id="KW-0472">Membrane</keyword>
<keyword evidence="3" id="KW-1185">Reference proteome</keyword>
<evidence type="ECO:0000256" key="1">
    <source>
        <dbReference type="SAM" id="Phobius"/>
    </source>
</evidence>
<dbReference type="AlphaFoldDB" id="A0A1H4C0T0"/>
<reference evidence="2 3" key="1">
    <citation type="submission" date="2016-10" db="EMBL/GenBank/DDBJ databases">
        <authorList>
            <person name="de Groot N.N."/>
        </authorList>
    </citation>
    <scope>NUCLEOTIDE SEQUENCE [LARGE SCALE GENOMIC DNA]</scope>
    <source>
        <strain evidence="2 3">DSM 23581</strain>
    </source>
</reference>
<dbReference type="Proteomes" id="UP000198820">
    <property type="component" value="Unassembled WGS sequence"/>
</dbReference>
<feature type="transmembrane region" description="Helical" evidence="1">
    <location>
        <begin position="31"/>
        <end position="49"/>
    </location>
</feature>
<accession>A0A1H4C0T0</accession>
<sequence>MKNSHFIFGGTAGGTILSVLPVISSSEIFKTIILASLGAAVSFMVSYFIKSYFYKKK</sequence>
<keyword evidence="1" id="KW-1133">Transmembrane helix</keyword>
<gene>
    <name evidence="2" type="ORF">SAMN05421540_1071</name>
</gene>
<dbReference type="EMBL" id="FNQF01000007">
    <property type="protein sequence ID" value="SEA53986.1"/>
    <property type="molecule type" value="Genomic_DNA"/>
</dbReference>
<evidence type="ECO:0000313" key="2">
    <source>
        <dbReference type="EMBL" id="SEA53986.1"/>
    </source>
</evidence>
<keyword evidence="1" id="KW-0812">Transmembrane</keyword>